<dbReference type="InterPro" id="IPR050309">
    <property type="entry name" value="Type-B_Carboxylest/Lipase"/>
</dbReference>
<dbReference type="PROSITE" id="PS00941">
    <property type="entry name" value="CARBOXYLESTERASE_B_2"/>
    <property type="match status" value="1"/>
</dbReference>
<evidence type="ECO:0000259" key="1">
    <source>
        <dbReference type="Pfam" id="PF00135"/>
    </source>
</evidence>
<gene>
    <name evidence="2" type="ORF">A9B99_09000</name>
</gene>
<dbReference type="SUPFAM" id="SSF53474">
    <property type="entry name" value="alpha/beta-Hydrolases"/>
    <property type="match status" value="1"/>
</dbReference>
<feature type="domain" description="Carboxylesterase type B" evidence="1">
    <location>
        <begin position="7"/>
        <end position="530"/>
    </location>
</feature>
<dbReference type="ESTHER" id="9entr-a0a063xn94">
    <property type="family name" value="Carb_B_Bacteria"/>
</dbReference>
<dbReference type="InterPro" id="IPR002018">
    <property type="entry name" value="CarbesteraseB"/>
</dbReference>
<dbReference type="InterPro" id="IPR029058">
    <property type="entry name" value="AB_hydrolase_fold"/>
</dbReference>
<dbReference type="RefSeq" id="WP_064598419.1">
    <property type="nucleotide sequence ID" value="NZ_LYRP01000022.1"/>
</dbReference>
<protein>
    <submittedName>
        <fullName evidence="2">Carboxylesterase</fullName>
    </submittedName>
</protein>
<dbReference type="Pfam" id="PF00135">
    <property type="entry name" value="COesterase"/>
    <property type="match status" value="1"/>
</dbReference>
<sequence length="556" mass="62925">MHTETRSPIVTTRQGRIQGLRENALDIFRGIPYARPPVGSLRFRNPQPLSPWEGIRNAVVSGPASFQMNLNNTHAVMEQVKRIDAGVPGVPAWPAYVGKTYHHENISEDCLYLDIWVPENAGRKKMPVYVYYHGGANAVSSGSFHLEDGANLARQENIIVVRPNYRLGALGWVHFGLISDAFPEAINLGLKDQFAALQWVHENIAAFGGDPDNVTIGGESCGATAVSHLLTYAPARKFFRRAIIQSLSPFNVWCTQNQAQAVRVAEKYLSLLDISSPEALADIDPERFLAVQNVLTRFFHPDKNIAWRPLGGVVDGKWIPERPAEYLSSHAAADTVNELMIGFAKDEWQFFRGHTETLRHGSVQDVLDVLTPIYGSDGAQQLYEGYKELYPEHREPGHILSDIMSFEFFKFSSLKIARHFTRLGVPTWLFQFSYDLPGWNGELRAVHTGDMPFLWRNYDPERLSQWPAFDGIDIDELKHSAGAMGNYYAAFIRHGGEDLWPKFDEENQVILRFGKEVIPQKRLLEQEENHFSALGIDSVRQLEERLSQHLEQAFEE</sequence>
<keyword evidence="3" id="KW-1185">Reference proteome</keyword>
<dbReference type="Proteomes" id="UP000078225">
    <property type="component" value="Unassembled WGS sequence"/>
</dbReference>
<evidence type="ECO:0000313" key="3">
    <source>
        <dbReference type="Proteomes" id="UP000078225"/>
    </source>
</evidence>
<organism evidence="2 3">
    <name type="scientific">Mangrovibacter phragmitis</name>
    <dbReference type="NCBI Taxonomy" id="1691903"/>
    <lineage>
        <taxon>Bacteria</taxon>
        <taxon>Pseudomonadati</taxon>
        <taxon>Pseudomonadota</taxon>
        <taxon>Gammaproteobacteria</taxon>
        <taxon>Enterobacterales</taxon>
        <taxon>Enterobacteriaceae</taxon>
        <taxon>Mangrovibacter</taxon>
    </lineage>
</organism>
<dbReference type="OrthoDB" id="9775851at2"/>
<dbReference type="InterPro" id="IPR019819">
    <property type="entry name" value="Carboxylesterase_B_CS"/>
</dbReference>
<evidence type="ECO:0000313" key="2">
    <source>
        <dbReference type="EMBL" id="OAT76441.1"/>
    </source>
</evidence>
<proteinExistence type="predicted"/>
<comment type="caution">
    <text evidence="2">The sequence shown here is derived from an EMBL/GenBank/DDBJ whole genome shotgun (WGS) entry which is preliminary data.</text>
</comment>
<dbReference type="Gene3D" id="3.40.50.1820">
    <property type="entry name" value="alpha/beta hydrolase"/>
    <property type="match status" value="1"/>
</dbReference>
<accession>A0A1B7L2I7</accession>
<dbReference type="STRING" id="1691903.A9B99_09000"/>
<name>A0A1B7L2I7_9ENTR</name>
<reference evidence="3" key="1">
    <citation type="submission" date="2016-05" db="EMBL/GenBank/DDBJ databases">
        <authorList>
            <person name="Behera P."/>
            <person name="Vaishampayan P."/>
            <person name="Singh N."/>
            <person name="Raina V."/>
            <person name="Suar M."/>
            <person name="Pattnaik A."/>
            <person name="Rastogi G."/>
        </authorList>
    </citation>
    <scope>NUCLEOTIDE SEQUENCE [LARGE SCALE GENOMIC DNA]</scope>
    <source>
        <strain evidence="3">MP23</strain>
    </source>
</reference>
<dbReference type="EMBL" id="LYRP01000022">
    <property type="protein sequence ID" value="OAT76441.1"/>
    <property type="molecule type" value="Genomic_DNA"/>
</dbReference>
<dbReference type="PANTHER" id="PTHR11559">
    <property type="entry name" value="CARBOXYLESTERASE"/>
    <property type="match status" value="1"/>
</dbReference>
<dbReference type="AlphaFoldDB" id="A0A1B7L2I7"/>